<evidence type="ECO:0000259" key="7">
    <source>
        <dbReference type="Pfam" id="PF05703"/>
    </source>
</evidence>
<evidence type="ECO:0000256" key="1">
    <source>
        <dbReference type="ARBA" id="ARBA00004141"/>
    </source>
</evidence>
<name>A0A9Q1MB56_9SOLA</name>
<feature type="domain" description="Pleckstrin-like plant" evidence="8">
    <location>
        <begin position="382"/>
        <end position="483"/>
    </location>
</feature>
<sequence>MVIDKVTSDAALDPAGLVAVAVAHAFALFVGVSMAANISGGHLNPAVTLGLGVGGDITIAQCLGSTVACLLKLVTNGLAVPTYGVAIGLSGFEGMAKLSKGWNLRAEKQEVGSAMEENYLLGWKKNDSDNWLVSVEEEEEMNVELPSVHQPQTPMEPMDFLSRSWSLSASELSKALEMKQKHYTFERKFSVINESVSPPPQLPGTKMLNSQNWRKTGGIGRWFHYKDSNNSSVKKKEKARLENAHLHTVLSVAGLAAALAAVAAAENSNGSGSKMSMALASATELLASHCLEMAESAGADHDRVASVVRSAVDIHSASDLVTLTAAAATALRGEAALKSRLSKEAKRNASISPCDRSMVETQSFAAAFPNDMDEHDSPFAGELLHLTRKGLQRWKRVSVYINKKSQVVIKLKSKHVGGAFSKNNKCVVYEVCDESEPWLFNKEIESLDLYLGVKTAQGLLEFKCKNISHKQKWVDIIQKLLYRTSLFEDTEGSTTMLKINKSF</sequence>
<comment type="caution">
    <text evidence="9">The sequence shown here is derived from an EMBL/GenBank/DDBJ whole genome shotgun (WGS) entry which is preliminary data.</text>
</comment>
<dbReference type="PANTHER" id="PTHR31351:SF24">
    <property type="entry name" value="VAN3-BINDING PROTEIN-LIKE"/>
    <property type="match status" value="1"/>
</dbReference>
<evidence type="ECO:0000256" key="4">
    <source>
        <dbReference type="ARBA" id="ARBA00022989"/>
    </source>
</evidence>
<proteinExistence type="predicted"/>
<evidence type="ECO:0000256" key="6">
    <source>
        <dbReference type="SAM" id="Phobius"/>
    </source>
</evidence>
<dbReference type="Pfam" id="PF08458">
    <property type="entry name" value="PH_2"/>
    <property type="match status" value="1"/>
</dbReference>
<keyword evidence="4 6" id="KW-1133">Transmembrane helix</keyword>
<dbReference type="Gene3D" id="1.20.1080.10">
    <property type="entry name" value="Glycerol uptake facilitator protein"/>
    <property type="match status" value="1"/>
</dbReference>
<evidence type="ECO:0000256" key="5">
    <source>
        <dbReference type="ARBA" id="ARBA00023136"/>
    </source>
</evidence>
<dbReference type="Proteomes" id="UP001152561">
    <property type="component" value="Unassembled WGS sequence"/>
</dbReference>
<dbReference type="InterPro" id="IPR040269">
    <property type="entry name" value="VAB"/>
</dbReference>
<dbReference type="InterPro" id="IPR013666">
    <property type="entry name" value="PH_pln"/>
</dbReference>
<accession>A0A9Q1MB56</accession>
<evidence type="ECO:0000256" key="3">
    <source>
        <dbReference type="ARBA" id="ARBA00022692"/>
    </source>
</evidence>
<evidence type="ECO:0008006" key="11">
    <source>
        <dbReference type="Google" id="ProtNLM"/>
    </source>
</evidence>
<dbReference type="GO" id="GO:0009734">
    <property type="term" value="P:auxin-activated signaling pathway"/>
    <property type="evidence" value="ECO:0007669"/>
    <property type="project" value="TreeGrafter"/>
</dbReference>
<dbReference type="InterPro" id="IPR008546">
    <property type="entry name" value="VAN3-bd-like_auxin_canal"/>
</dbReference>
<evidence type="ECO:0000256" key="2">
    <source>
        <dbReference type="ARBA" id="ARBA00022448"/>
    </source>
</evidence>
<evidence type="ECO:0000259" key="8">
    <source>
        <dbReference type="Pfam" id="PF08458"/>
    </source>
</evidence>
<dbReference type="AlphaFoldDB" id="A0A9Q1MB56"/>
<dbReference type="InterPro" id="IPR000425">
    <property type="entry name" value="MIP"/>
</dbReference>
<keyword evidence="5 6" id="KW-0472">Membrane</keyword>
<feature type="domain" description="VAN3-binding protein-like auxin canalisation" evidence="7">
    <location>
        <begin position="211"/>
        <end position="356"/>
    </location>
</feature>
<keyword evidence="3 6" id="KW-0812">Transmembrane</keyword>
<dbReference type="Pfam" id="PF05703">
    <property type="entry name" value="Auxin_canalis"/>
    <property type="match status" value="2"/>
</dbReference>
<dbReference type="SUPFAM" id="SSF81338">
    <property type="entry name" value="Aquaporin-like"/>
    <property type="match status" value="1"/>
</dbReference>
<feature type="domain" description="VAN3-binding protein-like auxin canalisation" evidence="7">
    <location>
        <begin position="151"/>
        <end position="195"/>
    </location>
</feature>
<evidence type="ECO:0000313" key="9">
    <source>
        <dbReference type="EMBL" id="KAJ8555601.1"/>
    </source>
</evidence>
<dbReference type="GO" id="GO:0010305">
    <property type="term" value="P:leaf vascular tissue pattern formation"/>
    <property type="evidence" value="ECO:0007669"/>
    <property type="project" value="TreeGrafter"/>
</dbReference>
<gene>
    <name evidence="9" type="ORF">K7X08_013097</name>
</gene>
<feature type="transmembrane region" description="Helical" evidence="6">
    <location>
        <begin position="244"/>
        <end position="265"/>
    </location>
</feature>
<protein>
    <recommendedName>
        <fullName evidence="11">VAN3-binding protein</fullName>
    </recommendedName>
</protein>
<evidence type="ECO:0000313" key="10">
    <source>
        <dbReference type="Proteomes" id="UP001152561"/>
    </source>
</evidence>
<dbReference type="PANTHER" id="PTHR31351">
    <property type="entry name" value="EXPRESSED PROTEIN"/>
    <property type="match status" value="1"/>
</dbReference>
<dbReference type="OrthoDB" id="1897931at2759"/>
<reference evidence="10" key="1">
    <citation type="journal article" date="2023" name="Proc. Natl. Acad. Sci. U.S.A.">
        <title>Genomic and structural basis for evolution of tropane alkaloid biosynthesis.</title>
        <authorList>
            <person name="Wanga Y.-J."/>
            <person name="Taina T."/>
            <person name="Yua J.-Y."/>
            <person name="Lia J."/>
            <person name="Xua B."/>
            <person name="Chenc J."/>
            <person name="D'Auriad J.C."/>
            <person name="Huanga J.-P."/>
            <person name="Huanga S.-X."/>
        </authorList>
    </citation>
    <scope>NUCLEOTIDE SEQUENCE [LARGE SCALE GENOMIC DNA]</scope>
    <source>
        <strain evidence="10">cv. KIB-2019</strain>
    </source>
</reference>
<dbReference type="EMBL" id="JAJAGQ010000008">
    <property type="protein sequence ID" value="KAJ8555601.1"/>
    <property type="molecule type" value="Genomic_DNA"/>
</dbReference>
<feature type="transmembrane region" description="Helical" evidence="6">
    <location>
        <begin position="15"/>
        <end position="36"/>
    </location>
</feature>
<dbReference type="InterPro" id="IPR022357">
    <property type="entry name" value="MIP_CS"/>
</dbReference>
<dbReference type="GO" id="GO:0010087">
    <property type="term" value="P:phloem or xylem histogenesis"/>
    <property type="evidence" value="ECO:0007669"/>
    <property type="project" value="TreeGrafter"/>
</dbReference>
<organism evidence="9 10">
    <name type="scientific">Anisodus acutangulus</name>
    <dbReference type="NCBI Taxonomy" id="402998"/>
    <lineage>
        <taxon>Eukaryota</taxon>
        <taxon>Viridiplantae</taxon>
        <taxon>Streptophyta</taxon>
        <taxon>Embryophyta</taxon>
        <taxon>Tracheophyta</taxon>
        <taxon>Spermatophyta</taxon>
        <taxon>Magnoliopsida</taxon>
        <taxon>eudicotyledons</taxon>
        <taxon>Gunneridae</taxon>
        <taxon>Pentapetalae</taxon>
        <taxon>asterids</taxon>
        <taxon>lamiids</taxon>
        <taxon>Solanales</taxon>
        <taxon>Solanaceae</taxon>
        <taxon>Solanoideae</taxon>
        <taxon>Hyoscyameae</taxon>
        <taxon>Anisodus</taxon>
    </lineage>
</organism>
<dbReference type="Pfam" id="PF00230">
    <property type="entry name" value="MIP"/>
    <property type="match status" value="1"/>
</dbReference>
<dbReference type="GO" id="GO:0016020">
    <property type="term" value="C:membrane"/>
    <property type="evidence" value="ECO:0007669"/>
    <property type="project" value="UniProtKB-SubCell"/>
</dbReference>
<keyword evidence="10" id="KW-1185">Reference proteome</keyword>
<comment type="subcellular location">
    <subcellularLocation>
        <location evidence="1">Membrane</location>
        <topology evidence="1">Multi-pass membrane protein</topology>
    </subcellularLocation>
</comment>
<dbReference type="PROSITE" id="PS00221">
    <property type="entry name" value="MIP"/>
    <property type="match status" value="1"/>
</dbReference>
<dbReference type="GO" id="GO:0015267">
    <property type="term" value="F:channel activity"/>
    <property type="evidence" value="ECO:0007669"/>
    <property type="project" value="InterPro"/>
</dbReference>
<dbReference type="InterPro" id="IPR023271">
    <property type="entry name" value="Aquaporin-like"/>
</dbReference>
<keyword evidence="2" id="KW-0813">Transport</keyword>